<evidence type="ECO:0000313" key="2">
    <source>
        <dbReference type="Proteomes" id="UP000488936"/>
    </source>
</evidence>
<keyword evidence="2" id="KW-1185">Reference proteome</keyword>
<sequence>MEKFRKPDQFYNDQYDRHTIEELKELELQIEKVYKKIKTNQNSEHDSDYFKLQMQYQDTAVHFARQREKLIQSRIYEDEKKDRLIQSVSIPKNVRCNTCLEQMKFDMFDFVENDSEIIFVFSCNDKHLPKKAVYADGREFYVAKHLCSYCGGKLNSTQKETNGKLTLIDTCEQCDKVETIEINRSGTKILPINEDERKKYCADFIGSNTFYEDLEAITNLSISLDLDSEIDVNKLKQLNIAQIEKVLSEELEKAKFTKIQFEKPQVGRYLTVEFSAQDLSDRNETNSVNKLVQIIQKVLFSTNWRLDVNSVSCKLGFLSAHIKGYSVKEDLLRILKEIK</sequence>
<proteinExistence type="predicted"/>
<dbReference type="EMBL" id="WMJY01000023">
    <property type="protein sequence ID" value="MTH30311.1"/>
    <property type="molecule type" value="Genomic_DNA"/>
</dbReference>
<reference evidence="1 2" key="1">
    <citation type="journal article" date="2006" name="Int. J. Syst. Evol. Microbiol.">
        <title>Myroides pelagicus sp. nov., isolated from seawater in Thailand.</title>
        <authorList>
            <person name="Yoon J."/>
            <person name="Maneerat S."/>
            <person name="Kawai F."/>
            <person name="Yokota A."/>
        </authorList>
    </citation>
    <scope>NUCLEOTIDE SEQUENCE [LARGE SCALE GENOMIC DNA]</scope>
    <source>
        <strain evidence="1 2">SM1T</strain>
    </source>
</reference>
<dbReference type="AlphaFoldDB" id="A0A7K1GN85"/>
<organism evidence="1 2">
    <name type="scientific">Myroides pelagicus</name>
    <dbReference type="NCBI Taxonomy" id="270914"/>
    <lineage>
        <taxon>Bacteria</taxon>
        <taxon>Pseudomonadati</taxon>
        <taxon>Bacteroidota</taxon>
        <taxon>Flavobacteriia</taxon>
        <taxon>Flavobacteriales</taxon>
        <taxon>Flavobacteriaceae</taxon>
        <taxon>Myroides</taxon>
    </lineage>
</organism>
<dbReference type="OrthoDB" id="793917at2"/>
<protein>
    <submittedName>
        <fullName evidence="1">Uncharacterized protein</fullName>
    </submittedName>
</protein>
<dbReference type="RefSeq" id="WP_155036298.1">
    <property type="nucleotide sequence ID" value="NZ_JBHTIG010000063.1"/>
</dbReference>
<name>A0A7K1GN85_9FLAO</name>
<dbReference type="Proteomes" id="UP000488936">
    <property type="component" value="Unassembled WGS sequence"/>
</dbReference>
<evidence type="ECO:0000313" key="1">
    <source>
        <dbReference type="EMBL" id="MTH30311.1"/>
    </source>
</evidence>
<accession>A0A7K1GN85</accession>
<comment type="caution">
    <text evidence="1">The sequence shown here is derived from an EMBL/GenBank/DDBJ whole genome shotgun (WGS) entry which is preliminary data.</text>
</comment>
<gene>
    <name evidence="1" type="ORF">GJV77_10430</name>
</gene>